<evidence type="ECO:0008006" key="3">
    <source>
        <dbReference type="Google" id="ProtNLM"/>
    </source>
</evidence>
<protein>
    <recommendedName>
        <fullName evidence="3">Delta-60 repeat domain-containing protein</fullName>
    </recommendedName>
</protein>
<comment type="caution">
    <text evidence="1">The sequence shown here is derived from an EMBL/GenBank/DDBJ whole genome shotgun (WGS) entry which is preliminary data.</text>
</comment>
<evidence type="ECO:0000313" key="1">
    <source>
        <dbReference type="EMBL" id="KYF55907.1"/>
    </source>
</evidence>
<name>A0A150PJM1_SORCE</name>
<gene>
    <name evidence="1" type="ORF">BE08_45780</name>
</gene>
<dbReference type="Proteomes" id="UP000075420">
    <property type="component" value="Unassembled WGS sequence"/>
</dbReference>
<dbReference type="Pfam" id="PF17164">
    <property type="entry name" value="DUF5122"/>
    <property type="match status" value="6"/>
</dbReference>
<organism evidence="1 2">
    <name type="scientific">Sorangium cellulosum</name>
    <name type="common">Polyangium cellulosum</name>
    <dbReference type="NCBI Taxonomy" id="56"/>
    <lineage>
        <taxon>Bacteria</taxon>
        <taxon>Pseudomonadati</taxon>
        <taxon>Myxococcota</taxon>
        <taxon>Polyangia</taxon>
        <taxon>Polyangiales</taxon>
        <taxon>Polyangiaceae</taxon>
        <taxon>Sorangium</taxon>
    </lineage>
</organism>
<dbReference type="Gene3D" id="2.80.10.50">
    <property type="match status" value="3"/>
</dbReference>
<evidence type="ECO:0000313" key="2">
    <source>
        <dbReference type="Proteomes" id="UP000075420"/>
    </source>
</evidence>
<proteinExistence type="predicted"/>
<sequence length="419" mass="41583">MTVTADPLAEVGGAAPLLRASAVGLASADGLEVREAPVSLLVADPPGTLDQSFDGDGIATVETELEARAVVVQEDGKILVAGVAGETWGLARFLPSGALDPGFGTGGLVTGQAGSVASLALQQDGRILAAGTRGGRLAIVRFNANGGIDQAFGASGVAAADPSWGSDSEGFDVAVQSDGAIVAVGVLNAGNRGVVVRFSSAGDLDGSFGGSGTVRLDDRPLHSVALGGEDSILVGGTERAEGPAFLAARLDRDGALDPGFGAGGVAYLAQTPYNDADLAVGSDGKPVLVGSALDGVNHYAFVRFNADGSADTTFGGDGMVNAGGGETPYMRGFGVAVQADGKILGAASGGTPASGLTAKILRLLPDGSMDAGFGASGAVELDDRPQANLLRAVTVQRDGRIVAVGKRSGLGLMVVRVWD</sequence>
<dbReference type="NCBIfam" id="TIGR02608">
    <property type="entry name" value="delta_60_rpt"/>
    <property type="match status" value="6"/>
</dbReference>
<dbReference type="EMBL" id="JELY01001401">
    <property type="protein sequence ID" value="KYF55907.1"/>
    <property type="molecule type" value="Genomic_DNA"/>
</dbReference>
<dbReference type="SUPFAM" id="SSF63829">
    <property type="entry name" value="Calcium-dependent phosphotriesterase"/>
    <property type="match status" value="1"/>
</dbReference>
<reference evidence="1 2" key="1">
    <citation type="submission" date="2014-02" db="EMBL/GenBank/DDBJ databases">
        <title>The small core and large imbalanced accessory genome model reveals a collaborative survival strategy of Sorangium cellulosum strains in nature.</title>
        <authorList>
            <person name="Han K."/>
            <person name="Peng R."/>
            <person name="Blom J."/>
            <person name="Li Y.-Z."/>
        </authorList>
    </citation>
    <scope>NUCLEOTIDE SEQUENCE [LARGE SCALE GENOMIC DNA]</scope>
    <source>
        <strain evidence="1 2">So0157-25</strain>
    </source>
</reference>
<dbReference type="AlphaFoldDB" id="A0A150PJM1"/>
<dbReference type="InterPro" id="IPR013431">
    <property type="entry name" value="Delta_60_rpt"/>
</dbReference>
<accession>A0A150PJM1</accession>